<evidence type="ECO:0000313" key="2">
    <source>
        <dbReference type="Proteomes" id="UP000236726"/>
    </source>
</evidence>
<keyword evidence="2" id="KW-1185">Reference proteome</keyword>
<gene>
    <name evidence="1" type="ORF">SAMN05216537_112122</name>
</gene>
<dbReference type="Proteomes" id="UP000236726">
    <property type="component" value="Unassembled WGS sequence"/>
</dbReference>
<evidence type="ECO:0000313" key="1">
    <source>
        <dbReference type="EMBL" id="SEF91192.1"/>
    </source>
</evidence>
<dbReference type="RefSeq" id="WP_103953168.1">
    <property type="nucleotide sequence ID" value="NZ_FNUL01000012.1"/>
</dbReference>
<organism evidence="1 2">
    <name type="scientific">Lachnospira multipara</name>
    <dbReference type="NCBI Taxonomy" id="28051"/>
    <lineage>
        <taxon>Bacteria</taxon>
        <taxon>Bacillati</taxon>
        <taxon>Bacillota</taxon>
        <taxon>Clostridia</taxon>
        <taxon>Lachnospirales</taxon>
        <taxon>Lachnospiraceae</taxon>
        <taxon>Lachnospira</taxon>
    </lineage>
</organism>
<dbReference type="AlphaFoldDB" id="A0A1H5VV99"/>
<reference evidence="1 2" key="1">
    <citation type="submission" date="2016-10" db="EMBL/GenBank/DDBJ databases">
        <authorList>
            <person name="de Groot N.N."/>
        </authorList>
    </citation>
    <scope>NUCLEOTIDE SEQUENCE [LARGE SCALE GENOMIC DNA]</scope>
    <source>
        <strain evidence="1 2">D15d</strain>
    </source>
</reference>
<dbReference type="EMBL" id="FNUL01000012">
    <property type="protein sequence ID" value="SEF91192.1"/>
    <property type="molecule type" value="Genomic_DNA"/>
</dbReference>
<accession>A0A1H5VV99</accession>
<name>A0A1H5VV99_9FIRM</name>
<protein>
    <submittedName>
        <fullName evidence="1">Uncharacterized protein</fullName>
    </submittedName>
</protein>
<sequence>MYISVIAAGATLLASAILQHKSDKKRQEKKNRKETERFIKETYDKYSPYSETYIHKSNMDNLQDKIDNNKSLEELNRERGQSFEDLVAKKTEDELNSLEKQKEKNHDELLGD</sequence>
<proteinExistence type="predicted"/>